<dbReference type="RefSeq" id="WP_036729140.1">
    <property type="nucleotide sequence ID" value="NZ_JAGGLV010000007.1"/>
</dbReference>
<comment type="caution">
    <text evidence="1">The sequence shown here is derived from an EMBL/GenBank/DDBJ whole genome shotgun (WGS) entry which is preliminary data.</text>
</comment>
<protein>
    <recommendedName>
        <fullName evidence="3">YqkK</fullName>
    </recommendedName>
</protein>
<name>A0ABS4NQU4_9BACL</name>
<keyword evidence="2" id="KW-1185">Reference proteome</keyword>
<dbReference type="Proteomes" id="UP000773462">
    <property type="component" value="Unassembled WGS sequence"/>
</dbReference>
<proteinExistence type="predicted"/>
<reference evidence="1 2" key="1">
    <citation type="submission" date="2021-03" db="EMBL/GenBank/DDBJ databases">
        <title>Genomic Encyclopedia of Type Strains, Phase IV (KMG-IV): sequencing the most valuable type-strain genomes for metagenomic binning, comparative biology and taxonomic classification.</title>
        <authorList>
            <person name="Goeker M."/>
        </authorList>
    </citation>
    <scope>NUCLEOTIDE SEQUENCE [LARGE SCALE GENOMIC DNA]</scope>
    <source>
        <strain evidence="1 2">DSM 101953</strain>
    </source>
</reference>
<sequence length="71" mass="8030">MARTRTQKALLKAERSGTWCAERNRRLNQDYGAISQHVRVTPGKRQQLNKVKHKERIFHDGAPFACLGAAG</sequence>
<accession>A0ABS4NQU4</accession>
<evidence type="ECO:0000313" key="2">
    <source>
        <dbReference type="Proteomes" id="UP000773462"/>
    </source>
</evidence>
<gene>
    <name evidence="1" type="ORF">J2Z70_002577</name>
</gene>
<evidence type="ECO:0000313" key="1">
    <source>
        <dbReference type="EMBL" id="MBP2112423.1"/>
    </source>
</evidence>
<evidence type="ECO:0008006" key="3">
    <source>
        <dbReference type="Google" id="ProtNLM"/>
    </source>
</evidence>
<dbReference type="EMBL" id="JAGGLV010000007">
    <property type="protein sequence ID" value="MBP2112423.1"/>
    <property type="molecule type" value="Genomic_DNA"/>
</dbReference>
<organism evidence="1 2">
    <name type="scientific">Paenibacillus silagei</name>
    <dbReference type="NCBI Taxonomy" id="1670801"/>
    <lineage>
        <taxon>Bacteria</taxon>
        <taxon>Bacillati</taxon>
        <taxon>Bacillota</taxon>
        <taxon>Bacilli</taxon>
        <taxon>Bacillales</taxon>
        <taxon>Paenibacillaceae</taxon>
        <taxon>Paenibacillus</taxon>
    </lineage>
</organism>